<keyword evidence="2" id="KW-0687">Ribonucleoprotein</keyword>
<evidence type="ECO:0000313" key="3">
    <source>
        <dbReference type="EMBL" id="NBG88992.1"/>
    </source>
</evidence>
<accession>A0AA44BEI5</accession>
<dbReference type="GO" id="GO:0005840">
    <property type="term" value="C:ribosome"/>
    <property type="evidence" value="ECO:0007669"/>
    <property type="project" value="UniProtKB-KW"/>
</dbReference>
<proteinExistence type="predicted"/>
<dbReference type="CDD" id="cd06088">
    <property type="entry name" value="KOW_RPL14"/>
    <property type="match status" value="1"/>
</dbReference>
<reference evidence="3 4" key="1">
    <citation type="submission" date="2019-04" db="EMBL/GenBank/DDBJ databases">
        <title>Isachenkonia alkalipeptolytica gen. nov. sp. nov. a new anaerobic, alkiliphilic organothrophic bacterium capable to reduce synthesized ferrihydrite isolated from a soda lake.</title>
        <authorList>
            <person name="Toshchakov S.V."/>
            <person name="Zavarzina D.G."/>
            <person name="Zhilina T.N."/>
            <person name="Kostrikina N.A."/>
            <person name="Kublanov I.V."/>
        </authorList>
    </citation>
    <scope>NUCLEOTIDE SEQUENCE [LARGE SCALE GENOMIC DNA]</scope>
    <source>
        <strain evidence="3 4">Z-1701</strain>
    </source>
</reference>
<dbReference type="SUPFAM" id="SSF50104">
    <property type="entry name" value="Translation proteins SH3-like domain"/>
    <property type="match status" value="1"/>
</dbReference>
<evidence type="ECO:0000256" key="1">
    <source>
        <dbReference type="ARBA" id="ARBA00022980"/>
    </source>
</evidence>
<sequence length="92" mass="10556">MEDPNVKVGQIVKSIQGRDKGRNFVVIGEFDQEHILIADGKLRKVSKPKKKKLKHVAKYNVVSEEIRESIISGRRLSNAFIKKELERLGMKQ</sequence>
<dbReference type="InterPro" id="IPR008991">
    <property type="entry name" value="Translation_prot_SH3-like_sf"/>
</dbReference>
<protein>
    <submittedName>
        <fullName evidence="3">RNA-binding protein</fullName>
    </submittedName>
</protein>
<keyword evidence="1" id="KW-0689">Ribosomal protein</keyword>
<dbReference type="InterPro" id="IPR041985">
    <property type="entry name" value="Ribosomal_eL14_KOW"/>
</dbReference>
<organism evidence="3 4">
    <name type="scientific">Isachenkonia alkalipeptolytica</name>
    <dbReference type="NCBI Taxonomy" id="2565777"/>
    <lineage>
        <taxon>Bacteria</taxon>
        <taxon>Bacillati</taxon>
        <taxon>Bacillota</taxon>
        <taxon>Clostridia</taxon>
        <taxon>Eubacteriales</taxon>
        <taxon>Clostridiaceae</taxon>
        <taxon>Isachenkonia</taxon>
    </lineage>
</organism>
<dbReference type="AlphaFoldDB" id="A0AA44BEI5"/>
<gene>
    <name evidence="3" type="ORF">ISALK_10875</name>
</gene>
<dbReference type="InterPro" id="IPR014722">
    <property type="entry name" value="Rib_uL2_dom2"/>
</dbReference>
<dbReference type="GO" id="GO:1990904">
    <property type="term" value="C:ribonucleoprotein complex"/>
    <property type="evidence" value="ECO:0007669"/>
    <property type="project" value="UniProtKB-KW"/>
</dbReference>
<dbReference type="Proteomes" id="UP000449710">
    <property type="component" value="Unassembled WGS sequence"/>
</dbReference>
<evidence type="ECO:0000256" key="2">
    <source>
        <dbReference type="ARBA" id="ARBA00023274"/>
    </source>
</evidence>
<dbReference type="Gene3D" id="2.30.30.30">
    <property type="match status" value="1"/>
</dbReference>
<keyword evidence="4" id="KW-1185">Reference proteome</keyword>
<name>A0AA44BEI5_9CLOT</name>
<dbReference type="EMBL" id="SUMG01000015">
    <property type="protein sequence ID" value="NBG88992.1"/>
    <property type="molecule type" value="Genomic_DNA"/>
</dbReference>
<evidence type="ECO:0000313" key="4">
    <source>
        <dbReference type="Proteomes" id="UP000449710"/>
    </source>
</evidence>
<dbReference type="RefSeq" id="WP_160722209.1">
    <property type="nucleotide sequence ID" value="NZ_SUMG01000015.1"/>
</dbReference>
<comment type="caution">
    <text evidence="3">The sequence shown here is derived from an EMBL/GenBank/DDBJ whole genome shotgun (WGS) entry which is preliminary data.</text>
</comment>